<evidence type="ECO:0000313" key="3">
    <source>
        <dbReference type="EMBL" id="SEQ88508.1"/>
    </source>
</evidence>
<organism evidence="3 4">
    <name type="scientific">Solimonas aquatica</name>
    <dbReference type="NCBI Taxonomy" id="489703"/>
    <lineage>
        <taxon>Bacteria</taxon>
        <taxon>Pseudomonadati</taxon>
        <taxon>Pseudomonadota</taxon>
        <taxon>Gammaproteobacteria</taxon>
        <taxon>Nevskiales</taxon>
        <taxon>Nevskiaceae</taxon>
        <taxon>Solimonas</taxon>
    </lineage>
</organism>
<dbReference type="Pfam" id="PF07811">
    <property type="entry name" value="TadE"/>
    <property type="match status" value="1"/>
</dbReference>
<dbReference type="EMBL" id="FOFS01000012">
    <property type="protein sequence ID" value="SEQ88508.1"/>
    <property type="molecule type" value="Genomic_DNA"/>
</dbReference>
<feature type="transmembrane region" description="Helical" evidence="1">
    <location>
        <begin position="20"/>
        <end position="42"/>
    </location>
</feature>
<keyword evidence="1" id="KW-0812">Transmembrane</keyword>
<protein>
    <submittedName>
        <fullName evidence="3">Flp pilus assembly protein TadG</fullName>
    </submittedName>
</protein>
<reference evidence="3 4" key="1">
    <citation type="submission" date="2016-10" db="EMBL/GenBank/DDBJ databases">
        <authorList>
            <person name="de Groot N.N."/>
        </authorList>
    </citation>
    <scope>NUCLEOTIDE SEQUENCE [LARGE SCALE GENOMIC DNA]</scope>
    <source>
        <strain evidence="3 4">DSM 25927</strain>
    </source>
</reference>
<keyword evidence="1" id="KW-0472">Membrane</keyword>
<feature type="domain" description="TadE-like" evidence="2">
    <location>
        <begin position="14"/>
        <end position="56"/>
    </location>
</feature>
<dbReference type="InterPro" id="IPR012495">
    <property type="entry name" value="TadE-like_dom"/>
</dbReference>
<proteinExistence type="predicted"/>
<dbReference type="Proteomes" id="UP000199233">
    <property type="component" value="Unassembled WGS sequence"/>
</dbReference>
<evidence type="ECO:0000259" key="2">
    <source>
        <dbReference type="Pfam" id="PF07811"/>
    </source>
</evidence>
<dbReference type="RefSeq" id="WP_093287851.1">
    <property type="nucleotide sequence ID" value="NZ_FOFS01000012.1"/>
</dbReference>
<name>A0A1H9JNZ6_9GAMM</name>
<accession>A0A1H9JNZ6</accession>
<keyword evidence="1" id="KW-1133">Transmembrane helix</keyword>
<dbReference type="AlphaFoldDB" id="A0A1H9JNZ6"/>
<evidence type="ECO:0000313" key="4">
    <source>
        <dbReference type="Proteomes" id="UP000199233"/>
    </source>
</evidence>
<keyword evidence="4" id="KW-1185">Reference proteome</keyword>
<evidence type="ECO:0000256" key="1">
    <source>
        <dbReference type="SAM" id="Phobius"/>
    </source>
</evidence>
<dbReference type="OrthoDB" id="5574209at2"/>
<dbReference type="STRING" id="489703.SAMN04488038_1129"/>
<gene>
    <name evidence="3" type="ORF">SAMN04488038_1129</name>
</gene>
<sequence length="167" mass="17173">MSCLAATARPEQAGAAALEFALVLPIFVAMLYGLINLGLVYYTQLAVSRAAEDGARAVDFLSNSSDYTSVKNEVLNSLANSIVAPAASNGSYATRRSWLASNVLPQISVDSSLSCAGVAASGSLRVRVVYPYSTSAGTRLLPTITLPGVGSDIGVPSTLIGCAVVKQ</sequence>